<evidence type="ECO:0000313" key="5">
    <source>
        <dbReference type="EMBL" id="ACK36879.1"/>
    </source>
</evidence>
<dbReference type="PROSITE" id="PS00962">
    <property type="entry name" value="RIBOSOMAL_S2_1"/>
    <property type="match status" value="1"/>
</dbReference>
<dbReference type="SUPFAM" id="SSF52313">
    <property type="entry name" value="Ribosomal protein S2"/>
    <property type="match status" value="1"/>
</dbReference>
<dbReference type="Pfam" id="PF00318">
    <property type="entry name" value="Ribosomal_S2"/>
    <property type="match status" value="3"/>
</dbReference>
<dbReference type="RefSeq" id="YP_002601019.1">
    <property type="nucleotide sequence ID" value="NC_012101.1"/>
</dbReference>
<proteinExistence type="inferred from homology"/>
<dbReference type="InterPro" id="IPR023591">
    <property type="entry name" value="Ribosomal_uS2_flav_dom_sf"/>
</dbReference>
<protein>
    <recommendedName>
        <fullName evidence="4">Small ribosomal subunit protein uS2c</fullName>
    </recommendedName>
</protein>
<dbReference type="Gene3D" id="3.40.50.10490">
    <property type="entry name" value="Glucose-6-phosphate isomerase like protein, domain 1"/>
    <property type="match status" value="1"/>
</dbReference>
<dbReference type="InterPro" id="IPR018130">
    <property type="entry name" value="Ribosomal_uS2_CS"/>
</dbReference>
<gene>
    <name evidence="4 5" type="primary">rps2</name>
</gene>
<dbReference type="NCBIfam" id="TIGR01011">
    <property type="entry name" value="rpsB_bact"/>
    <property type="match status" value="1"/>
</dbReference>
<dbReference type="CDD" id="cd01425">
    <property type="entry name" value="RPS2"/>
    <property type="match status" value="1"/>
</dbReference>
<dbReference type="GO" id="GO:0006412">
    <property type="term" value="P:translation"/>
    <property type="evidence" value="ECO:0007669"/>
    <property type="project" value="UniProtKB-UniRule"/>
</dbReference>
<organism evidence="5">
    <name type="scientific">Monomastix sp. (strain OKE-1)</name>
    <dbReference type="NCBI Taxonomy" id="141716"/>
    <lineage>
        <taxon>Eukaryota</taxon>
        <taxon>Viridiplantae</taxon>
        <taxon>Chlorophyta</taxon>
        <taxon>Mamiellophyceae</taxon>
        <taxon>Monomastigales</taxon>
        <taxon>Monomastigaceae</taxon>
        <taxon>Monomastix</taxon>
    </lineage>
</organism>
<keyword evidence="5" id="KW-0934">Plastid</keyword>
<dbReference type="GeneID" id="7441151"/>
<dbReference type="PANTHER" id="PTHR12534">
    <property type="entry name" value="30S RIBOSOMAL PROTEIN S2 PROKARYOTIC AND ORGANELLAR"/>
    <property type="match status" value="1"/>
</dbReference>
<keyword evidence="2 4" id="KW-0689">Ribosomal protein</keyword>
<dbReference type="PANTHER" id="PTHR12534:SF0">
    <property type="entry name" value="SMALL RIBOSOMAL SUBUNIT PROTEIN US2M"/>
    <property type="match status" value="1"/>
</dbReference>
<dbReference type="PRINTS" id="PR00395">
    <property type="entry name" value="RIBOSOMALS2"/>
</dbReference>
<dbReference type="GO" id="GO:0022627">
    <property type="term" value="C:cytosolic small ribosomal subunit"/>
    <property type="evidence" value="ECO:0007669"/>
    <property type="project" value="TreeGrafter"/>
</dbReference>
<dbReference type="InterPro" id="IPR005706">
    <property type="entry name" value="Ribosomal_uS2_bac/mit/plastid"/>
</dbReference>
<evidence type="ECO:0000256" key="4">
    <source>
        <dbReference type="HAMAP-Rule" id="MF_00291"/>
    </source>
</evidence>
<dbReference type="Gene3D" id="1.10.287.610">
    <property type="entry name" value="Helix hairpin bin"/>
    <property type="match status" value="1"/>
</dbReference>
<accession>C0JWL4</accession>
<dbReference type="GO" id="GO:0009507">
    <property type="term" value="C:chloroplast"/>
    <property type="evidence" value="ECO:0007669"/>
    <property type="project" value="UniProtKB-SubCell"/>
</dbReference>
<keyword evidence="5" id="KW-0150">Chloroplast</keyword>
<comment type="subcellular location">
    <subcellularLocation>
        <location evidence="4">Plastid</location>
        <location evidence="4">Chloroplast</location>
    </subcellularLocation>
</comment>
<dbReference type="EMBL" id="FJ493497">
    <property type="protein sequence ID" value="ACK36879.1"/>
    <property type="molecule type" value="Genomic_DNA"/>
</dbReference>
<comment type="similarity">
    <text evidence="1 4">Belongs to the universal ribosomal protein uS2 family.</text>
</comment>
<sequence length="270" mass="29957">MIPIEELLEAGVHFGHRVNKWNPKMAPYIFGERNGVHIIDIIQTLGYLEESYLFLSKYTVKGALRNSSSPSNPKTFGEGIGQKVLFVGTKKQVASIVQAEAENSHANYVNHRWLGGLLTNWSTIKLCIAKLKTLRASGLFENTEISSVNNSTKTSLVTTKKEKALLKKQYEKLKKFFSGIENMSDIPDIVIIVGQDCEMNAVKECQKLASSWRSDTNSTKGGNALPRTITILDTNCDPSLADLFIPANDDSTKSVELILKKLGEAIRIPR</sequence>
<name>C0JWL4_MONSK</name>
<dbReference type="GO" id="GO:0003735">
    <property type="term" value="F:structural constituent of ribosome"/>
    <property type="evidence" value="ECO:0007669"/>
    <property type="project" value="InterPro"/>
</dbReference>
<geneLocation type="chloroplast" evidence="5"/>
<keyword evidence="3 4" id="KW-0687">Ribonucleoprotein</keyword>
<evidence type="ECO:0000256" key="2">
    <source>
        <dbReference type="ARBA" id="ARBA00022980"/>
    </source>
</evidence>
<evidence type="ECO:0000256" key="3">
    <source>
        <dbReference type="ARBA" id="ARBA00023274"/>
    </source>
</evidence>
<reference evidence="5" key="2">
    <citation type="journal article" date="2009" name="Mol. Biol. Evol.">
        <title>The chloroplast genomes of the green algae Pyramimonas, Monomastix, and Pycnococcus shed new light on the evolutionary history of prasinophytes and the origin of the secondary chloroplasts of euglenids.</title>
        <authorList>
            <person name="Turmel M."/>
            <person name="Gagnon M.C."/>
            <person name="O'Kelly C.J."/>
            <person name="Otis C."/>
            <person name="Lemieux C."/>
        </authorList>
    </citation>
    <scope>NUCLEOTIDE SEQUENCE</scope>
</reference>
<dbReference type="InterPro" id="IPR001865">
    <property type="entry name" value="Ribosomal_uS2"/>
</dbReference>
<dbReference type="HAMAP" id="MF_00291_B">
    <property type="entry name" value="Ribosomal_uS2_B"/>
    <property type="match status" value="1"/>
</dbReference>
<evidence type="ECO:0000256" key="1">
    <source>
        <dbReference type="ARBA" id="ARBA00006242"/>
    </source>
</evidence>
<reference evidence="5" key="1">
    <citation type="journal article" date="2006" name="BMC Biol.">
        <title>The complete chloroplast DNA sequence of the green alga Oltmannsiellopsis viridis reveals a distinctive quadripartite architecture in the chloroplast genome of early diverging ulvophytes.</title>
        <authorList>
            <person name="Pombert J.F."/>
            <person name="Lemieux C."/>
            <person name="Turmel M."/>
        </authorList>
    </citation>
    <scope>NUCLEOTIDE SEQUENCE</scope>
</reference>
<dbReference type="AlphaFoldDB" id="C0JWL4"/>